<name>H8FWC8_MAGML</name>
<comment type="caution">
    <text evidence="1">The sequence shown here is derived from an EMBL/GenBank/DDBJ whole genome shotgun (WGS) entry which is preliminary data.</text>
</comment>
<accession>H8FWC8</accession>
<evidence type="ECO:0000313" key="2">
    <source>
        <dbReference type="Proteomes" id="UP000004169"/>
    </source>
</evidence>
<reference evidence="1 2" key="1">
    <citation type="journal article" date="2012" name="J. Bacteriol.">
        <title>Draft Genome Sequence of the Purple Photosynthetic Bacterium Phaeospirillum molischianum DSM120, a Particularly Versatile Bacterium.</title>
        <authorList>
            <person name="Duquesne K."/>
            <person name="Prima V."/>
            <person name="Ji B."/>
            <person name="Rouy Z."/>
            <person name="Medigue C."/>
            <person name="Talla E."/>
            <person name="Sturgis J.N."/>
        </authorList>
    </citation>
    <scope>NUCLEOTIDE SEQUENCE [LARGE SCALE GENOMIC DNA]</scope>
    <source>
        <strain evidence="2">DSM120</strain>
    </source>
</reference>
<proteinExistence type="predicted"/>
<dbReference type="AlphaFoldDB" id="H8FWC8"/>
<protein>
    <submittedName>
        <fullName evidence="1">Uncharacterized protein</fullName>
    </submittedName>
</protein>
<dbReference type="EMBL" id="CAHP01000035">
    <property type="protein sequence ID" value="CCG42666.1"/>
    <property type="molecule type" value="Genomic_DNA"/>
</dbReference>
<organism evidence="1 2">
    <name type="scientific">Magnetospirillum molischianum DSM 120</name>
    <dbReference type="NCBI Taxonomy" id="1150626"/>
    <lineage>
        <taxon>Bacteria</taxon>
        <taxon>Pseudomonadati</taxon>
        <taxon>Pseudomonadota</taxon>
        <taxon>Alphaproteobacteria</taxon>
        <taxon>Rhodospirillales</taxon>
        <taxon>Rhodospirillaceae</taxon>
        <taxon>Magnetospirillum</taxon>
    </lineage>
</organism>
<gene>
    <name evidence="1" type="ORF">PHAMO_400047</name>
</gene>
<sequence length="38" mass="4072">MQGLLPEWDMGMININDKSTSGLSAFLLILKGRSGSSC</sequence>
<evidence type="ECO:0000313" key="1">
    <source>
        <dbReference type="EMBL" id="CCG42666.1"/>
    </source>
</evidence>
<keyword evidence="2" id="KW-1185">Reference proteome</keyword>
<dbReference type="Proteomes" id="UP000004169">
    <property type="component" value="Unassembled WGS sequence"/>
</dbReference>
<dbReference type="STRING" id="1150626.PHAMO_400047"/>